<dbReference type="Proteomes" id="UP000479526">
    <property type="component" value="Unassembled WGS sequence"/>
</dbReference>
<dbReference type="EMBL" id="WXEW01000004">
    <property type="protein sequence ID" value="NAS22809.1"/>
    <property type="molecule type" value="Genomic_DNA"/>
</dbReference>
<dbReference type="GO" id="GO:0005524">
    <property type="term" value="F:ATP binding"/>
    <property type="evidence" value="ECO:0007669"/>
    <property type="project" value="UniProtKB-KW"/>
</dbReference>
<dbReference type="InterPro" id="IPR050482">
    <property type="entry name" value="Sensor_HK_TwoCompSys"/>
</dbReference>
<keyword evidence="8" id="KW-0902">Two-component regulatory system</keyword>
<protein>
    <recommendedName>
        <fullName evidence="2">histidine kinase</fullName>
        <ecNumber evidence="2">2.7.13.3</ecNumber>
    </recommendedName>
</protein>
<sequence>MTRLIARLARVTAHVRARVTRRRSPDPADAVTRERLRIAEELHDVVAHDLSVLTLGVGAGRVIMDRDPERARQTLRDAEEAGRQALTDLQRVAGLLRSGSATTTGPQPTLAALPALFDRFRSAGLAVGFAEEGRRRPGPVLELSAYRIVEEALVNALEHGSARKAQVTLRWQSGLIELGVQDDGGPRERLLGIWERAALFGGSVTAGPVAGGFEIRVRLLTGGRTRALIGERTG</sequence>
<dbReference type="Gene3D" id="3.30.565.10">
    <property type="entry name" value="Histidine kinase-like ATPase, C-terminal domain"/>
    <property type="match status" value="1"/>
</dbReference>
<evidence type="ECO:0000313" key="11">
    <source>
        <dbReference type="Proteomes" id="UP000479526"/>
    </source>
</evidence>
<organism evidence="10 11">
    <name type="scientific">Herbidospora solisilvae</name>
    <dbReference type="NCBI Taxonomy" id="2696284"/>
    <lineage>
        <taxon>Bacteria</taxon>
        <taxon>Bacillati</taxon>
        <taxon>Actinomycetota</taxon>
        <taxon>Actinomycetes</taxon>
        <taxon>Streptosporangiales</taxon>
        <taxon>Streptosporangiaceae</taxon>
        <taxon>Herbidospora</taxon>
    </lineage>
</organism>
<comment type="caution">
    <text evidence="10">The sequence shown here is derived from an EMBL/GenBank/DDBJ whole genome shotgun (WGS) entry which is preliminary data.</text>
</comment>
<name>A0A7C9N191_9ACTN</name>
<evidence type="ECO:0000259" key="9">
    <source>
        <dbReference type="Pfam" id="PF07730"/>
    </source>
</evidence>
<evidence type="ECO:0000256" key="4">
    <source>
        <dbReference type="ARBA" id="ARBA00022679"/>
    </source>
</evidence>
<dbReference type="PANTHER" id="PTHR24421:SF10">
    <property type="entry name" value="NITRATE_NITRITE SENSOR PROTEIN NARQ"/>
    <property type="match status" value="1"/>
</dbReference>
<dbReference type="Pfam" id="PF07730">
    <property type="entry name" value="HisKA_3"/>
    <property type="match status" value="1"/>
</dbReference>
<evidence type="ECO:0000256" key="8">
    <source>
        <dbReference type="ARBA" id="ARBA00023012"/>
    </source>
</evidence>
<keyword evidence="7" id="KW-0067">ATP-binding</keyword>
<comment type="catalytic activity">
    <reaction evidence="1">
        <text>ATP + protein L-histidine = ADP + protein N-phospho-L-histidine.</text>
        <dbReference type="EC" id="2.7.13.3"/>
    </reaction>
</comment>
<keyword evidence="5" id="KW-0547">Nucleotide-binding</keyword>
<dbReference type="SUPFAM" id="SSF55874">
    <property type="entry name" value="ATPase domain of HSP90 chaperone/DNA topoisomerase II/histidine kinase"/>
    <property type="match status" value="1"/>
</dbReference>
<evidence type="ECO:0000256" key="3">
    <source>
        <dbReference type="ARBA" id="ARBA00022553"/>
    </source>
</evidence>
<keyword evidence="3" id="KW-0597">Phosphoprotein</keyword>
<dbReference type="AlphaFoldDB" id="A0A7C9N191"/>
<keyword evidence="6" id="KW-0418">Kinase</keyword>
<feature type="domain" description="Signal transduction histidine kinase subgroup 3 dimerisation and phosphoacceptor" evidence="9">
    <location>
        <begin position="34"/>
        <end position="99"/>
    </location>
</feature>
<accession>A0A7C9N191</accession>
<proteinExistence type="predicted"/>
<dbReference type="GO" id="GO:0046983">
    <property type="term" value="F:protein dimerization activity"/>
    <property type="evidence" value="ECO:0007669"/>
    <property type="project" value="InterPro"/>
</dbReference>
<evidence type="ECO:0000256" key="1">
    <source>
        <dbReference type="ARBA" id="ARBA00000085"/>
    </source>
</evidence>
<evidence type="ECO:0000256" key="7">
    <source>
        <dbReference type="ARBA" id="ARBA00022840"/>
    </source>
</evidence>
<gene>
    <name evidence="10" type="ORF">GT755_14060</name>
</gene>
<dbReference type="PANTHER" id="PTHR24421">
    <property type="entry name" value="NITRATE/NITRITE SENSOR PROTEIN NARX-RELATED"/>
    <property type="match status" value="1"/>
</dbReference>
<dbReference type="Gene3D" id="1.20.5.1930">
    <property type="match status" value="1"/>
</dbReference>
<dbReference type="GO" id="GO:0000155">
    <property type="term" value="F:phosphorelay sensor kinase activity"/>
    <property type="evidence" value="ECO:0007669"/>
    <property type="project" value="InterPro"/>
</dbReference>
<dbReference type="InterPro" id="IPR011712">
    <property type="entry name" value="Sig_transdc_His_kin_sub3_dim/P"/>
</dbReference>
<evidence type="ECO:0000313" key="10">
    <source>
        <dbReference type="EMBL" id="NAS22809.1"/>
    </source>
</evidence>
<dbReference type="GO" id="GO:0016020">
    <property type="term" value="C:membrane"/>
    <property type="evidence" value="ECO:0007669"/>
    <property type="project" value="InterPro"/>
</dbReference>
<keyword evidence="4" id="KW-0808">Transferase</keyword>
<evidence type="ECO:0000256" key="2">
    <source>
        <dbReference type="ARBA" id="ARBA00012438"/>
    </source>
</evidence>
<evidence type="ECO:0000256" key="6">
    <source>
        <dbReference type="ARBA" id="ARBA00022777"/>
    </source>
</evidence>
<dbReference type="CDD" id="cd16917">
    <property type="entry name" value="HATPase_UhpB-NarQ-NarX-like"/>
    <property type="match status" value="1"/>
</dbReference>
<dbReference type="EC" id="2.7.13.3" evidence="2"/>
<dbReference type="InterPro" id="IPR036890">
    <property type="entry name" value="HATPase_C_sf"/>
</dbReference>
<evidence type="ECO:0000256" key="5">
    <source>
        <dbReference type="ARBA" id="ARBA00022741"/>
    </source>
</evidence>
<keyword evidence="11" id="KW-1185">Reference proteome</keyword>
<dbReference type="RefSeq" id="WP_161480171.1">
    <property type="nucleotide sequence ID" value="NZ_WXEW01000004.1"/>
</dbReference>
<reference evidence="10 11" key="1">
    <citation type="submission" date="2020-01" db="EMBL/GenBank/DDBJ databases">
        <title>Herbidospora sp. NEAU-GS84 nov., a novel actinomycete isolated from soil.</title>
        <authorList>
            <person name="Han L."/>
        </authorList>
    </citation>
    <scope>NUCLEOTIDE SEQUENCE [LARGE SCALE GENOMIC DNA]</scope>
    <source>
        <strain evidence="10 11">NEAU-GS84</strain>
    </source>
</reference>